<keyword evidence="2" id="KW-0472">Membrane</keyword>
<evidence type="ECO:0008006" key="5">
    <source>
        <dbReference type="Google" id="ProtNLM"/>
    </source>
</evidence>
<proteinExistence type="predicted"/>
<keyword evidence="4" id="KW-1185">Reference proteome</keyword>
<dbReference type="GO" id="GO:0005085">
    <property type="term" value="F:guanyl-nucleotide exchange factor activity"/>
    <property type="evidence" value="ECO:0007669"/>
    <property type="project" value="TreeGrafter"/>
</dbReference>
<name>A0A4Q9V082_9ACTO</name>
<dbReference type="InterPro" id="IPR051553">
    <property type="entry name" value="Ran_GTPase-activating"/>
</dbReference>
<dbReference type="Proteomes" id="UP000293036">
    <property type="component" value="Unassembled WGS sequence"/>
</dbReference>
<dbReference type="SUPFAM" id="SSF50985">
    <property type="entry name" value="RCC1/BLIP-II"/>
    <property type="match status" value="1"/>
</dbReference>
<feature type="transmembrane region" description="Helical" evidence="2">
    <location>
        <begin position="89"/>
        <end position="111"/>
    </location>
</feature>
<feature type="region of interest" description="Disordered" evidence="1">
    <location>
        <begin position="51"/>
        <end position="81"/>
    </location>
</feature>
<dbReference type="EMBL" id="SJDT01000016">
    <property type="protein sequence ID" value="TBW20681.1"/>
    <property type="molecule type" value="Genomic_DNA"/>
</dbReference>
<accession>A0A4Q9V082</accession>
<keyword evidence="2" id="KW-1133">Transmembrane helix</keyword>
<keyword evidence="2" id="KW-0812">Transmembrane</keyword>
<dbReference type="Gene3D" id="2.130.10.30">
    <property type="entry name" value="Regulator of chromosome condensation 1/beta-lactamase-inhibitor protein II"/>
    <property type="match status" value="1"/>
</dbReference>
<dbReference type="RefSeq" id="WP_131282567.1">
    <property type="nucleotide sequence ID" value="NZ_JBHSLR010000008.1"/>
</dbReference>
<comment type="caution">
    <text evidence="3">The sequence shown here is derived from an EMBL/GenBank/DDBJ whole genome shotgun (WGS) entry which is preliminary data.</text>
</comment>
<organism evidence="3 4">
    <name type="scientific">Arcanobacterium bovis</name>
    <dbReference type="NCBI Taxonomy" id="2529275"/>
    <lineage>
        <taxon>Bacteria</taxon>
        <taxon>Bacillati</taxon>
        <taxon>Actinomycetota</taxon>
        <taxon>Actinomycetes</taxon>
        <taxon>Actinomycetales</taxon>
        <taxon>Actinomycetaceae</taxon>
        <taxon>Arcanobacterium</taxon>
    </lineage>
</organism>
<evidence type="ECO:0000256" key="2">
    <source>
        <dbReference type="SAM" id="Phobius"/>
    </source>
</evidence>
<protein>
    <recommendedName>
        <fullName evidence="5">Chromosome condensation regulator RCC1</fullName>
    </recommendedName>
</protein>
<dbReference type="PROSITE" id="PS50012">
    <property type="entry name" value="RCC1_3"/>
    <property type="match status" value="2"/>
</dbReference>
<dbReference type="GO" id="GO:0005737">
    <property type="term" value="C:cytoplasm"/>
    <property type="evidence" value="ECO:0007669"/>
    <property type="project" value="TreeGrafter"/>
</dbReference>
<dbReference type="PANTHER" id="PTHR45982:SF1">
    <property type="entry name" value="REGULATOR OF CHROMOSOME CONDENSATION"/>
    <property type="match status" value="1"/>
</dbReference>
<reference evidence="3 4" key="1">
    <citation type="submission" date="2019-02" db="EMBL/GenBank/DDBJ databases">
        <title>Arcanobacterium bovis sp. nov., isolated from the milk of a cow with mastitis.</title>
        <authorList>
            <person name="Sammra O."/>
            <person name="Foster G."/>
            <person name="Hassan A."/>
            <person name="Alssahen M."/>
            <person name="Laemmler C."/>
            <person name="Borowiak M."/>
            <person name="Malorny B."/>
            <person name="Abdulmawjood A."/>
        </authorList>
    </citation>
    <scope>NUCLEOTIDE SEQUENCE [LARGE SCALE GENOMIC DNA]</scope>
    <source>
        <strain evidence="3 4">C605018/01/1</strain>
    </source>
</reference>
<gene>
    <name evidence="3" type="ORF">EZJ44_08560</name>
</gene>
<evidence type="ECO:0000313" key="4">
    <source>
        <dbReference type="Proteomes" id="UP000293036"/>
    </source>
</evidence>
<dbReference type="InterPro" id="IPR000408">
    <property type="entry name" value="Reg_chr_condens"/>
</dbReference>
<evidence type="ECO:0000256" key="1">
    <source>
        <dbReference type="SAM" id="MobiDB-lite"/>
    </source>
</evidence>
<dbReference type="AlphaFoldDB" id="A0A4Q9V082"/>
<dbReference type="InterPro" id="IPR009091">
    <property type="entry name" value="RCC1/BLIP-II"/>
</dbReference>
<evidence type="ECO:0000313" key="3">
    <source>
        <dbReference type="EMBL" id="TBW20681.1"/>
    </source>
</evidence>
<sequence length="338" mass="35397">MLDKKLPPENLYRIAVEVTSSDLTPELLHDLETHPNSWPGLGSWARYISETGDLITPPEPPSSDSVDENQDSAPSTHPRERFRGRRLRVAGIITGGLVLMSVAGFAAYQAFARTDTPAEPAPLAVPAKPAVDDPLGGLTATGASFTCNAADKTIICIGQNTLGQLGSGAASPEHSVKFALDDKVEYVSAGADFACAATASNVTCWGDNRWRQAGDTDTQVLPPTKVPLAGKKIESLSVGDVHACAIATGKLYCWGSDYAGQLGSGKQGVKASGVKEIKLPSDDKPVSVKALRFGTCASSSSGKLYCWGANNDKRLSEDGAPVLGITEMKPALSSGVKK</sequence>
<dbReference type="PANTHER" id="PTHR45982">
    <property type="entry name" value="REGULATOR OF CHROMOSOME CONDENSATION"/>
    <property type="match status" value="1"/>
</dbReference>
<dbReference type="OrthoDB" id="9796385at2"/>